<dbReference type="RefSeq" id="WP_425307220.1">
    <property type="nucleotide sequence ID" value="NZ_CP154795.1"/>
</dbReference>
<proteinExistence type="predicted"/>
<protein>
    <submittedName>
        <fullName evidence="4">TetR family transcriptional regulator</fullName>
    </submittedName>
</protein>
<dbReference type="PROSITE" id="PS50977">
    <property type="entry name" value="HTH_TETR_2"/>
    <property type="match status" value="1"/>
</dbReference>
<evidence type="ECO:0000259" key="3">
    <source>
        <dbReference type="PROSITE" id="PS50977"/>
    </source>
</evidence>
<gene>
    <name evidence="4" type="ORF">AADG42_00185</name>
</gene>
<dbReference type="Proteomes" id="UP001442841">
    <property type="component" value="Chromosome"/>
</dbReference>
<sequence>MKRIPPAVRREMLLDAAFRVISERGVSAATTRAICAEADMPLASFHYVFESQNELMRQLLHRVIDAAGNMERVPEFTEDLRENVELMLLHALDWAIENRGEDLAYYELGNFALRTPGFEDLARYRLDQALEVITRAFHLLEAIHGSNMVRDKREVAWMALTFIEGIGLMFLNSGDAEMARRAVKGYAGFLVDFAQGRAGGPVQS</sequence>
<evidence type="ECO:0000256" key="2">
    <source>
        <dbReference type="PROSITE-ProRule" id="PRU00335"/>
    </source>
</evidence>
<dbReference type="SUPFAM" id="SSF46689">
    <property type="entry name" value="Homeodomain-like"/>
    <property type="match status" value="1"/>
</dbReference>
<feature type="DNA-binding region" description="H-T-H motif" evidence="2">
    <location>
        <begin position="30"/>
        <end position="49"/>
    </location>
</feature>
<dbReference type="InterPro" id="IPR009057">
    <property type="entry name" value="Homeodomain-like_sf"/>
</dbReference>
<feature type="domain" description="HTH tetR-type" evidence="3">
    <location>
        <begin position="7"/>
        <end position="67"/>
    </location>
</feature>
<keyword evidence="1 2" id="KW-0238">DNA-binding</keyword>
<evidence type="ECO:0000313" key="4">
    <source>
        <dbReference type="EMBL" id="XAN05787.1"/>
    </source>
</evidence>
<dbReference type="Pfam" id="PF00440">
    <property type="entry name" value="TetR_N"/>
    <property type="match status" value="1"/>
</dbReference>
<accession>A0ABZ3FK72</accession>
<dbReference type="InterPro" id="IPR001647">
    <property type="entry name" value="HTH_TetR"/>
</dbReference>
<reference evidence="4 5" key="1">
    <citation type="submission" date="2024-04" db="EMBL/GenBank/DDBJ databases">
        <title>Isolation of an actinomycete strain from pig manure.</title>
        <authorList>
            <person name="Gong T."/>
            <person name="Yu Z."/>
            <person name="An M."/>
            <person name="Wei C."/>
            <person name="Yang W."/>
            <person name="Liu L."/>
        </authorList>
    </citation>
    <scope>NUCLEOTIDE SEQUENCE [LARGE SCALE GENOMIC DNA]</scope>
    <source>
        <strain evidence="4 5">ZF39</strain>
    </source>
</reference>
<dbReference type="EMBL" id="CP154795">
    <property type="protein sequence ID" value="XAN05787.1"/>
    <property type="molecule type" value="Genomic_DNA"/>
</dbReference>
<name>A0ABZ3FK72_9ACTN</name>
<dbReference type="Gene3D" id="1.10.357.10">
    <property type="entry name" value="Tetracycline Repressor, domain 2"/>
    <property type="match status" value="1"/>
</dbReference>
<evidence type="ECO:0000313" key="5">
    <source>
        <dbReference type="Proteomes" id="UP001442841"/>
    </source>
</evidence>
<organism evidence="4 5">
    <name type="scientific">Ammonicoccus fulvus</name>
    <dbReference type="NCBI Taxonomy" id="3138240"/>
    <lineage>
        <taxon>Bacteria</taxon>
        <taxon>Bacillati</taxon>
        <taxon>Actinomycetota</taxon>
        <taxon>Actinomycetes</taxon>
        <taxon>Propionibacteriales</taxon>
        <taxon>Propionibacteriaceae</taxon>
        <taxon>Ammonicoccus</taxon>
    </lineage>
</organism>
<keyword evidence="5" id="KW-1185">Reference proteome</keyword>
<evidence type="ECO:0000256" key="1">
    <source>
        <dbReference type="ARBA" id="ARBA00023125"/>
    </source>
</evidence>